<dbReference type="EMBL" id="MU273469">
    <property type="protein sequence ID" value="KAI0036665.1"/>
    <property type="molecule type" value="Genomic_DNA"/>
</dbReference>
<organism evidence="1 2">
    <name type="scientific">Vararia minispora EC-137</name>
    <dbReference type="NCBI Taxonomy" id="1314806"/>
    <lineage>
        <taxon>Eukaryota</taxon>
        <taxon>Fungi</taxon>
        <taxon>Dikarya</taxon>
        <taxon>Basidiomycota</taxon>
        <taxon>Agaricomycotina</taxon>
        <taxon>Agaricomycetes</taxon>
        <taxon>Russulales</taxon>
        <taxon>Lachnocladiaceae</taxon>
        <taxon>Vararia</taxon>
    </lineage>
</organism>
<reference evidence="1" key="2">
    <citation type="journal article" date="2022" name="New Phytol.">
        <title>Evolutionary transition to the ectomycorrhizal habit in the genomes of a hyperdiverse lineage of mushroom-forming fungi.</title>
        <authorList>
            <person name="Looney B."/>
            <person name="Miyauchi S."/>
            <person name="Morin E."/>
            <person name="Drula E."/>
            <person name="Courty P.E."/>
            <person name="Kohler A."/>
            <person name="Kuo A."/>
            <person name="LaButti K."/>
            <person name="Pangilinan J."/>
            <person name="Lipzen A."/>
            <person name="Riley R."/>
            <person name="Andreopoulos W."/>
            <person name="He G."/>
            <person name="Johnson J."/>
            <person name="Nolan M."/>
            <person name="Tritt A."/>
            <person name="Barry K.W."/>
            <person name="Grigoriev I.V."/>
            <person name="Nagy L.G."/>
            <person name="Hibbett D."/>
            <person name="Henrissat B."/>
            <person name="Matheny P.B."/>
            <person name="Labbe J."/>
            <person name="Martin F.M."/>
        </authorList>
    </citation>
    <scope>NUCLEOTIDE SEQUENCE</scope>
    <source>
        <strain evidence="1">EC-137</strain>
    </source>
</reference>
<accession>A0ACB8QYD7</accession>
<evidence type="ECO:0000313" key="1">
    <source>
        <dbReference type="EMBL" id="KAI0036665.1"/>
    </source>
</evidence>
<keyword evidence="2" id="KW-1185">Reference proteome</keyword>
<dbReference type="Proteomes" id="UP000814128">
    <property type="component" value="Unassembled WGS sequence"/>
</dbReference>
<protein>
    <submittedName>
        <fullName evidence="1">Cytochrome P450</fullName>
    </submittedName>
</protein>
<sequence>MPTFLQSFFYALSAFVFLIGWLLLKRNFRSLKDIRGPSSPSVWLGNLSNIRYENEVGDNEFPWMKEFGGAWRIKGILGEDHLMLADAKAFQYIFQTSGYRFFKPNDYRTDEKMMLGPGGIGSAHGDVHQRHRRIMNPSFSTSQLKSFLPMLLQYSAKVRTSTLATKLKEGEFPNSAVEATFNIYPWLARATLDIISDAGFALDVGALDNSHSPLHEAYDGIFLDSTMYPHAWNLVFRTLWRYVPIPILLFVRYMPSREYTRFRQFNEFMRKYARNVILPNSQAKLDSKDMMSVLIRANEAESPRMKLAEFEVLDQISTILFAGHETTALSLTWWLWELAKYPEYQERIREEIVTARAKVSQRGATDFSASDLEEPLACSLFTVLQEALRLHPIVWHLKRAASQDDVIPLAVPVVGKSGKMITEIPVKKGQLIDLSVAAYNRNPDVWGPDAAEWRPERFLGDEQTKMTAVGMHGNIMTFSAGVQSCIGWRFGILTMQAISVALLENFEFHLPPNAKDLKIARKPANAMPPMVEGKPEMGIWMGLTVKSLST</sequence>
<reference evidence="1" key="1">
    <citation type="submission" date="2021-02" db="EMBL/GenBank/DDBJ databases">
        <authorList>
            <consortium name="DOE Joint Genome Institute"/>
            <person name="Ahrendt S."/>
            <person name="Looney B.P."/>
            <person name="Miyauchi S."/>
            <person name="Morin E."/>
            <person name="Drula E."/>
            <person name="Courty P.E."/>
            <person name="Chicoki N."/>
            <person name="Fauchery L."/>
            <person name="Kohler A."/>
            <person name="Kuo A."/>
            <person name="Labutti K."/>
            <person name="Pangilinan J."/>
            <person name="Lipzen A."/>
            <person name="Riley R."/>
            <person name="Andreopoulos W."/>
            <person name="He G."/>
            <person name="Johnson J."/>
            <person name="Barry K.W."/>
            <person name="Grigoriev I.V."/>
            <person name="Nagy L."/>
            <person name="Hibbett D."/>
            <person name="Henrissat B."/>
            <person name="Matheny P.B."/>
            <person name="Labbe J."/>
            <person name="Martin F."/>
        </authorList>
    </citation>
    <scope>NUCLEOTIDE SEQUENCE</scope>
    <source>
        <strain evidence="1">EC-137</strain>
    </source>
</reference>
<name>A0ACB8QYD7_9AGAM</name>
<gene>
    <name evidence="1" type="ORF">K488DRAFT_40708</name>
</gene>
<comment type="caution">
    <text evidence="1">The sequence shown here is derived from an EMBL/GenBank/DDBJ whole genome shotgun (WGS) entry which is preliminary data.</text>
</comment>
<proteinExistence type="predicted"/>
<evidence type="ECO:0000313" key="2">
    <source>
        <dbReference type="Proteomes" id="UP000814128"/>
    </source>
</evidence>